<feature type="region of interest" description="Disordered" evidence="2">
    <location>
        <begin position="411"/>
        <end position="431"/>
    </location>
</feature>
<evidence type="ECO:0000259" key="4">
    <source>
        <dbReference type="Pfam" id="PF18998"/>
    </source>
</evidence>
<dbReference type="SUPFAM" id="SSF56219">
    <property type="entry name" value="DNase I-like"/>
    <property type="match status" value="1"/>
</dbReference>
<dbReference type="PANTHER" id="PTHR41349:SF1">
    <property type="entry name" value="PROTEIN CBG08683"/>
    <property type="match status" value="1"/>
</dbReference>
<feature type="compositionally biased region" description="Polar residues" evidence="2">
    <location>
        <begin position="872"/>
        <end position="886"/>
    </location>
</feature>
<evidence type="ECO:0000256" key="2">
    <source>
        <dbReference type="SAM" id="MobiDB-lite"/>
    </source>
</evidence>
<evidence type="ECO:0000256" key="1">
    <source>
        <dbReference type="ARBA" id="ARBA00004196"/>
    </source>
</evidence>
<feature type="region of interest" description="Disordered" evidence="2">
    <location>
        <begin position="863"/>
        <end position="892"/>
    </location>
</feature>
<dbReference type="Pfam" id="PF18998">
    <property type="entry name" value="Flg_new_2"/>
    <property type="match status" value="2"/>
</dbReference>
<comment type="subcellular location">
    <subcellularLocation>
        <location evidence="1">Cell envelope</location>
    </subcellularLocation>
</comment>
<comment type="caution">
    <text evidence="5">The sequence shown here is derived from an EMBL/GenBank/DDBJ whole genome shotgun (WGS) entry which is preliminary data.</text>
</comment>
<proteinExistence type="predicted"/>
<reference evidence="5" key="1">
    <citation type="submission" date="2020-10" db="EMBL/GenBank/DDBJ databases">
        <title>Sequencing the genomes of 1000 actinobacteria strains.</title>
        <authorList>
            <person name="Klenk H.-P."/>
        </authorList>
    </citation>
    <scope>NUCLEOTIDE SEQUENCE</scope>
    <source>
        <strain evidence="5">DSM 45354</strain>
    </source>
</reference>
<protein>
    <recommendedName>
        <fullName evidence="4">Bacterial repeat domain-containing protein</fullName>
    </recommendedName>
</protein>
<sequence>MTRTLRSRLVAAIAAVGALFFALLVATPAGPASAADDTAPFTTPITTVAAGAPITFSYSAPADRVSATNWIGFYKPGQSPGSVGSTYWVYTANNSTSVPGSAVASGTLKFPGVAAGTYDVYFLYNDGYTVIGSPITLTVASAPIATSQTTAVVGTPVSLSYQAPAGQVSTSNWIGWYRDKTTCGAGSTYWQYTQTGTQSGPPAGSAPVAGGTLTFTGMTVGTYAVCLLYNDGYTIIGSPLIIHIVNPTQAVAVTSSGHGTASASSGAATPGDKVTLTATPEAGYKFTGWKVTSPSDGSLSIAADGTFTMPNAPVAVQATFIPDSATVHFDGNGADGGATADQSVNYGDTVPLAANGYTLAGSDFAGWATSPAGHVVYADGADFTDQIPTDGASITLYARWRGQGQHLVSIDDDEHGSGTPSAGSVSPGGSVKLTATPKTGYHFAGWQVLKPSGLTIDADGTFTMPGADVEVAPHFAANTYTLTYNGNGADAGSTDHTTLTYDTAAALAPNGFVRDNYRFAGWSTTPTGEVAYADQASVKNLTAQDGGVATLYAQWVKLSVQPGSWNSLPKGFVTDTFKLPAVTSSGAVSQPLLGMWNGAAPTTFTKVSGDDWLEVTADGTVTGTAPKQQKNAGEITVSATGGGTTSTILVEVPVAAPNAAPDFKAATWNAWDAGSKVTDAPGKNLAVIAARGLAVIGFQDGGYEMAQSVGAALGWSVHGLGDLGIVSAYPTVTGTSAKTVFPTNSVPAAAETVSIAGEPVRIWDVHLDEANYGPYGACFDGVGAARLLGTEKSSTRYAQARVVVKAMAADLASGTPVILLGDLASPSATDWTTATSAAHCKVGAVDWPVPAVFTTAGLQDSYRTANPDPKTSPGTTWSPVVGTNANGKPEPQDRIDYVDYNTSGGLELVSSDTLTVGWPSATDPSGNSWASDHAAVVSRFRVSSNHKGH</sequence>
<evidence type="ECO:0000313" key="6">
    <source>
        <dbReference type="Proteomes" id="UP000638648"/>
    </source>
</evidence>
<dbReference type="GO" id="GO:0030313">
    <property type="term" value="C:cell envelope"/>
    <property type="evidence" value="ECO:0007669"/>
    <property type="project" value="UniProtKB-SubCell"/>
</dbReference>
<keyword evidence="6" id="KW-1185">Reference proteome</keyword>
<evidence type="ECO:0000256" key="3">
    <source>
        <dbReference type="SAM" id="SignalP"/>
    </source>
</evidence>
<evidence type="ECO:0000313" key="5">
    <source>
        <dbReference type="EMBL" id="MBE1603647.1"/>
    </source>
</evidence>
<keyword evidence="3" id="KW-0732">Signal</keyword>
<name>A0A927R5S9_9ACTN</name>
<dbReference type="InterPro" id="IPR044060">
    <property type="entry name" value="Bacterial_rp_domain"/>
</dbReference>
<dbReference type="InterPro" id="IPR042229">
    <property type="entry name" value="Listeria/Bacterioides_rpt_sf"/>
</dbReference>
<feature type="compositionally biased region" description="Low complexity" evidence="2">
    <location>
        <begin position="417"/>
        <end position="431"/>
    </location>
</feature>
<dbReference type="EMBL" id="JADBEM010000001">
    <property type="protein sequence ID" value="MBE1603647.1"/>
    <property type="molecule type" value="Genomic_DNA"/>
</dbReference>
<dbReference type="RefSeq" id="WP_192748408.1">
    <property type="nucleotide sequence ID" value="NZ_BAABJL010000077.1"/>
</dbReference>
<gene>
    <name evidence="5" type="ORF">HEB94_000495</name>
</gene>
<feature type="domain" description="Bacterial repeat" evidence="4">
    <location>
        <begin position="251"/>
        <end position="321"/>
    </location>
</feature>
<dbReference type="InterPro" id="IPR013378">
    <property type="entry name" value="InlB-like_B-rpt"/>
</dbReference>
<dbReference type="PANTHER" id="PTHR41349">
    <property type="match status" value="1"/>
</dbReference>
<dbReference type="Gene3D" id="2.60.40.4270">
    <property type="entry name" value="Listeria-Bacteroides repeat domain"/>
    <property type="match status" value="2"/>
</dbReference>
<dbReference type="Gene3D" id="3.60.10.10">
    <property type="entry name" value="Endonuclease/exonuclease/phosphatase"/>
    <property type="match status" value="1"/>
</dbReference>
<dbReference type="Pfam" id="PF09479">
    <property type="entry name" value="Flg_new"/>
    <property type="match status" value="2"/>
</dbReference>
<feature type="domain" description="Bacterial repeat" evidence="4">
    <location>
        <begin position="408"/>
        <end position="478"/>
    </location>
</feature>
<dbReference type="InterPro" id="IPR036691">
    <property type="entry name" value="Endo/exonu/phosph_ase_sf"/>
</dbReference>
<dbReference type="Proteomes" id="UP000638648">
    <property type="component" value="Unassembled WGS sequence"/>
</dbReference>
<dbReference type="AlphaFoldDB" id="A0A927R5S9"/>
<feature type="chain" id="PRO_5036837173" description="Bacterial repeat domain-containing protein" evidence="3">
    <location>
        <begin position="35"/>
        <end position="949"/>
    </location>
</feature>
<organism evidence="5 6">
    <name type="scientific">Actinopolymorpha pittospori</name>
    <dbReference type="NCBI Taxonomy" id="648752"/>
    <lineage>
        <taxon>Bacteria</taxon>
        <taxon>Bacillati</taxon>
        <taxon>Actinomycetota</taxon>
        <taxon>Actinomycetes</taxon>
        <taxon>Propionibacteriales</taxon>
        <taxon>Actinopolymorphaceae</taxon>
        <taxon>Actinopolymorpha</taxon>
    </lineage>
</organism>
<accession>A0A927R5S9</accession>
<feature type="signal peptide" evidence="3">
    <location>
        <begin position="1"/>
        <end position="34"/>
    </location>
</feature>